<feature type="transmembrane region" description="Helical" evidence="1">
    <location>
        <begin position="130"/>
        <end position="154"/>
    </location>
</feature>
<feature type="transmembrane region" description="Helical" evidence="1">
    <location>
        <begin position="166"/>
        <end position="192"/>
    </location>
</feature>
<gene>
    <name evidence="2" type="ORF">HMPREF1090_01555</name>
</gene>
<proteinExistence type="predicted"/>
<feature type="transmembrane region" description="Helical" evidence="1">
    <location>
        <begin position="59"/>
        <end position="78"/>
    </location>
</feature>
<keyword evidence="1" id="KW-0472">Membrane</keyword>
<dbReference type="AlphaFoldDB" id="A0A0E2HDN8"/>
<name>A0A0E2HDN8_9FIRM</name>
<keyword evidence="1" id="KW-0812">Transmembrane</keyword>
<evidence type="ECO:0000313" key="2">
    <source>
        <dbReference type="EMBL" id="ENZ17605.1"/>
    </source>
</evidence>
<dbReference type="GeneID" id="57959960"/>
<evidence type="ECO:0000313" key="3">
    <source>
        <dbReference type="Proteomes" id="UP000013085"/>
    </source>
</evidence>
<dbReference type="RefSeq" id="WP_002583502.1">
    <property type="nucleotide sequence ID" value="NZ_KB851018.1"/>
</dbReference>
<organism evidence="2 3">
    <name type="scientific">[Clostridium] clostridioforme 90A8</name>
    <dbReference type="NCBI Taxonomy" id="999408"/>
    <lineage>
        <taxon>Bacteria</taxon>
        <taxon>Bacillati</taxon>
        <taxon>Bacillota</taxon>
        <taxon>Clostridia</taxon>
        <taxon>Lachnospirales</taxon>
        <taxon>Lachnospiraceae</taxon>
        <taxon>Enterocloster</taxon>
    </lineage>
</organism>
<dbReference type="EMBL" id="AGYR01000013">
    <property type="protein sequence ID" value="ENZ17605.1"/>
    <property type="molecule type" value="Genomic_DNA"/>
</dbReference>
<dbReference type="Proteomes" id="UP000013085">
    <property type="component" value="Unassembled WGS sequence"/>
</dbReference>
<accession>A0A0E2HDN8</accession>
<comment type="caution">
    <text evidence="2">The sequence shown here is derived from an EMBL/GenBank/DDBJ whole genome shotgun (WGS) entry which is preliminary data.</text>
</comment>
<keyword evidence="1" id="KW-1133">Transmembrane helix</keyword>
<reference evidence="2 3" key="1">
    <citation type="submission" date="2013-01" db="EMBL/GenBank/DDBJ databases">
        <title>The Genome Sequence of Clostridium clostridioforme 90A8.</title>
        <authorList>
            <consortium name="The Broad Institute Genome Sequencing Platform"/>
            <person name="Earl A."/>
            <person name="Ward D."/>
            <person name="Feldgarden M."/>
            <person name="Gevers D."/>
            <person name="Courvalin P."/>
            <person name="Lambert T."/>
            <person name="Walker B."/>
            <person name="Young S.K."/>
            <person name="Zeng Q."/>
            <person name="Gargeya S."/>
            <person name="Fitzgerald M."/>
            <person name="Haas B."/>
            <person name="Abouelleil A."/>
            <person name="Alvarado L."/>
            <person name="Arachchi H.M."/>
            <person name="Berlin A.M."/>
            <person name="Chapman S.B."/>
            <person name="Dewar J."/>
            <person name="Goldberg J."/>
            <person name="Griggs A."/>
            <person name="Gujja S."/>
            <person name="Hansen M."/>
            <person name="Howarth C."/>
            <person name="Imamovic A."/>
            <person name="Larimer J."/>
            <person name="McCowan C."/>
            <person name="Murphy C."/>
            <person name="Neiman D."/>
            <person name="Pearson M."/>
            <person name="Priest M."/>
            <person name="Roberts A."/>
            <person name="Saif S."/>
            <person name="Shea T."/>
            <person name="Sisk P."/>
            <person name="Sykes S."/>
            <person name="Wortman J."/>
            <person name="Nusbaum C."/>
            <person name="Birren B."/>
        </authorList>
    </citation>
    <scope>NUCLEOTIDE SEQUENCE [LARGE SCALE GENOMIC DNA]</scope>
    <source>
        <strain evidence="2 3">90A8</strain>
    </source>
</reference>
<protein>
    <recommendedName>
        <fullName evidence="4">ABC transporter permease</fullName>
    </recommendedName>
</protein>
<sequence>MKKVFNSIGQVFQQIKKDPMMLTACFTPFLVGALIKFGIPLIEKAAKFSLQPYYPMFDLFLSIMAPVLLCFAFAMITLEEIDDKVSRYFSITPLGKSGYIFSRLGIPAILSTVVTFIVMLIFSLEKRSVIMVSGLSVLGAVQAIMVALMIITLSANKLEGMAVTKLAALTLLGIPAPFLIDSYCQFAVGFLPSFWAAKAVQNEAVLYFPMALAAALIWYYFLTKRLFQKLAG</sequence>
<dbReference type="PATRIC" id="fig|999408.3.peg.1671"/>
<feature type="transmembrane region" description="Helical" evidence="1">
    <location>
        <begin position="21"/>
        <end position="39"/>
    </location>
</feature>
<evidence type="ECO:0008006" key="4">
    <source>
        <dbReference type="Google" id="ProtNLM"/>
    </source>
</evidence>
<dbReference type="HOGENOM" id="CLU_098655_1_0_9"/>
<feature type="transmembrane region" description="Helical" evidence="1">
    <location>
        <begin position="99"/>
        <end position="124"/>
    </location>
</feature>
<feature type="transmembrane region" description="Helical" evidence="1">
    <location>
        <begin position="204"/>
        <end position="222"/>
    </location>
</feature>
<evidence type="ECO:0000256" key="1">
    <source>
        <dbReference type="SAM" id="Phobius"/>
    </source>
</evidence>